<accession>A0A0P4R0R0</accession>
<evidence type="ECO:0000313" key="3">
    <source>
        <dbReference type="Proteomes" id="UP000048965"/>
    </source>
</evidence>
<dbReference type="InterPro" id="IPR050228">
    <property type="entry name" value="Carboxylesterase_BioH"/>
</dbReference>
<dbReference type="GO" id="GO:0003824">
    <property type="term" value="F:catalytic activity"/>
    <property type="evidence" value="ECO:0007669"/>
    <property type="project" value="UniProtKB-ARBA"/>
</dbReference>
<sequence length="288" mass="30757">MSRPPTLTLPPCARAYRLDTERGSFAVQDARPEAAPIGTALLVPGFTGSKEDFLALLAPLAAAGFRAVAVDGRGQHESPGPREEQAYAQGELALDVLAQARAVREPDSGPVHLLGHSLGGLITRAAVLLDASPFRSLTVLSSGPAAIEASQQARVRMLIDALGRLDMESVWRAMRELDPPEAADAATPPEIGAFLHRRWLNTVPEQLIATGRQMLEEPDRVAELARTGLATHVVSGAVDYAWPVAWMDAMAERLSARRTVIEGAEHSPNAERPEKTAEALTGFWSGVG</sequence>
<dbReference type="PANTHER" id="PTHR43194:SF2">
    <property type="entry name" value="PEROXISOMAL MEMBRANE PROTEIN LPX1"/>
    <property type="match status" value="1"/>
</dbReference>
<comment type="caution">
    <text evidence="2">The sequence shown here is derived from an EMBL/GenBank/DDBJ whole genome shotgun (WGS) entry which is preliminary data.</text>
</comment>
<gene>
    <name evidence="2" type="ORF">TPA0598_01_05970</name>
</gene>
<protein>
    <submittedName>
        <fullName evidence="2">Putative peptidase S33 family protein</fullName>
    </submittedName>
</protein>
<dbReference type="PANTHER" id="PTHR43194">
    <property type="entry name" value="HYDROLASE ALPHA/BETA FOLD FAMILY"/>
    <property type="match status" value="1"/>
</dbReference>
<dbReference type="RefSeq" id="WP_042148308.1">
    <property type="nucleotide sequence ID" value="NZ_BBNO01000001.1"/>
</dbReference>
<evidence type="ECO:0000313" key="2">
    <source>
        <dbReference type="EMBL" id="GAO06226.1"/>
    </source>
</evidence>
<dbReference type="Pfam" id="PF12697">
    <property type="entry name" value="Abhydrolase_6"/>
    <property type="match status" value="1"/>
</dbReference>
<dbReference type="EMBL" id="BBNO01000001">
    <property type="protein sequence ID" value="GAO06226.1"/>
    <property type="molecule type" value="Genomic_DNA"/>
</dbReference>
<dbReference type="OrthoDB" id="3211023at2"/>
<organism evidence="2 3">
    <name type="scientific">Streptomyces lydicamycinicus</name>
    <dbReference type="NCBI Taxonomy" id="1546107"/>
    <lineage>
        <taxon>Bacteria</taxon>
        <taxon>Bacillati</taxon>
        <taxon>Actinomycetota</taxon>
        <taxon>Actinomycetes</taxon>
        <taxon>Kitasatosporales</taxon>
        <taxon>Streptomycetaceae</taxon>
        <taxon>Streptomyces</taxon>
    </lineage>
</organism>
<keyword evidence="3" id="KW-1185">Reference proteome</keyword>
<reference evidence="3" key="1">
    <citation type="submission" date="2014-09" db="EMBL/GenBank/DDBJ databases">
        <title>Whole genome shotgun sequence of Streptomyces sp. NBRC 110027.</title>
        <authorList>
            <person name="Komaki H."/>
            <person name="Ichikawa N."/>
            <person name="Katano-Makiyama Y."/>
            <person name="Hosoyama A."/>
            <person name="Hashimoto M."/>
            <person name="Uohara A."/>
            <person name="Kitahashi Y."/>
            <person name="Ohji S."/>
            <person name="Kimura A."/>
            <person name="Yamazoe A."/>
            <person name="Igarashi Y."/>
            <person name="Fujita N."/>
        </authorList>
    </citation>
    <scope>NUCLEOTIDE SEQUENCE [LARGE SCALE GENOMIC DNA]</scope>
    <source>
        <strain evidence="3">NBRC 110027</strain>
    </source>
</reference>
<dbReference type="InterPro" id="IPR000073">
    <property type="entry name" value="AB_hydrolase_1"/>
</dbReference>
<dbReference type="AlphaFoldDB" id="A0A0P4R0R0"/>
<dbReference type="InterPro" id="IPR029058">
    <property type="entry name" value="AB_hydrolase_fold"/>
</dbReference>
<reference evidence="2 3" key="2">
    <citation type="journal article" date="2015" name="Stand. Genomic Sci.">
        <title>Draft genome sequence of marine-derived Streptomyces sp. TP-A0598, a producer of anti-MRSA antibiotic lydicamycins.</title>
        <authorList>
            <person name="Komaki H."/>
            <person name="Ichikawa N."/>
            <person name="Hosoyama A."/>
            <person name="Fujita N."/>
            <person name="Igarashi Y."/>
        </authorList>
    </citation>
    <scope>NUCLEOTIDE SEQUENCE [LARGE SCALE GENOMIC DNA]</scope>
    <source>
        <strain evidence="2 3">NBRC 110027</strain>
    </source>
</reference>
<dbReference type="Proteomes" id="UP000048965">
    <property type="component" value="Unassembled WGS sequence"/>
</dbReference>
<name>A0A0P4R0R0_9ACTN</name>
<dbReference type="Gene3D" id="3.40.50.1820">
    <property type="entry name" value="alpha/beta hydrolase"/>
    <property type="match status" value="1"/>
</dbReference>
<proteinExistence type="predicted"/>
<feature type="domain" description="AB hydrolase-1" evidence="1">
    <location>
        <begin position="41"/>
        <end position="279"/>
    </location>
</feature>
<evidence type="ECO:0000259" key="1">
    <source>
        <dbReference type="Pfam" id="PF12697"/>
    </source>
</evidence>
<dbReference type="SUPFAM" id="SSF53474">
    <property type="entry name" value="alpha/beta-Hydrolases"/>
    <property type="match status" value="1"/>
</dbReference>